<accession>W0AJP0</accession>
<name>W0AJP0_9SPHN</name>
<dbReference type="Proteomes" id="UP000018851">
    <property type="component" value="Chromosome"/>
</dbReference>
<dbReference type="HOGENOM" id="CLU_2702941_0_0_5"/>
<sequence length="73" mass="8016">MDRYAIDIVVISSINAETATFKEAAGTLTCVDKKKRHACLSRRRLYCGVDCRSYAGPDHIGAAVEMVDVAIRL</sequence>
<evidence type="ECO:0000313" key="2">
    <source>
        <dbReference type="Proteomes" id="UP000018851"/>
    </source>
</evidence>
<dbReference type="AlphaFoldDB" id="W0AJP0"/>
<reference evidence="1 2" key="1">
    <citation type="submission" date="2013-07" db="EMBL/GenBank/DDBJ databases">
        <title>Completed genome of Sphingomonas sanxanigenens NX02.</title>
        <authorList>
            <person name="Ma T."/>
            <person name="Huang H."/>
            <person name="Wu M."/>
            <person name="Li X."/>
            <person name="Li G."/>
        </authorList>
    </citation>
    <scope>NUCLEOTIDE SEQUENCE [LARGE SCALE GENOMIC DNA]</scope>
    <source>
        <strain evidence="1 2">NX02</strain>
    </source>
</reference>
<evidence type="ECO:0000313" key="1">
    <source>
        <dbReference type="EMBL" id="AHE56478.1"/>
    </source>
</evidence>
<organism evidence="1 2">
    <name type="scientific">Sphingomonas sanxanigenens DSM 19645 = NX02</name>
    <dbReference type="NCBI Taxonomy" id="1123269"/>
    <lineage>
        <taxon>Bacteria</taxon>
        <taxon>Pseudomonadati</taxon>
        <taxon>Pseudomonadota</taxon>
        <taxon>Alphaproteobacteria</taxon>
        <taxon>Sphingomonadales</taxon>
        <taxon>Sphingomonadaceae</taxon>
        <taxon>Sphingomonas</taxon>
    </lineage>
</organism>
<dbReference type="KEGG" id="ssan:NX02_24355"/>
<dbReference type="EMBL" id="CP006644">
    <property type="protein sequence ID" value="AHE56478.1"/>
    <property type="molecule type" value="Genomic_DNA"/>
</dbReference>
<protein>
    <submittedName>
        <fullName evidence="1">Uncharacterized protein</fullName>
    </submittedName>
</protein>
<proteinExistence type="predicted"/>
<gene>
    <name evidence="1" type="ORF">NX02_24355</name>
</gene>
<keyword evidence="2" id="KW-1185">Reference proteome</keyword>